<dbReference type="Proteomes" id="UP000887566">
    <property type="component" value="Unplaced"/>
</dbReference>
<sequence length="114" mass="13512">MTYLKLLIVATLLLAVVSAQRSCRSDRDCPRDWDCHDHRCHDHDNHRDRHNHHDHDNHRDRDNHHDHDNHRDRNNHRRGPRDDNIEEGQGQQQLACIPACGNRQICDAGRCQQL</sequence>
<evidence type="ECO:0000313" key="4">
    <source>
        <dbReference type="WBParaSite" id="PSAMB.scaffold1125size35652.g11079.t1"/>
    </source>
</evidence>
<keyword evidence="3" id="KW-1185">Reference proteome</keyword>
<feature type="signal peptide" evidence="2">
    <location>
        <begin position="1"/>
        <end position="19"/>
    </location>
</feature>
<feature type="compositionally biased region" description="Basic and acidic residues" evidence="1">
    <location>
        <begin position="42"/>
        <end position="72"/>
    </location>
</feature>
<feature type="region of interest" description="Disordered" evidence="1">
    <location>
        <begin position="42"/>
        <end position="90"/>
    </location>
</feature>
<evidence type="ECO:0000256" key="2">
    <source>
        <dbReference type="SAM" id="SignalP"/>
    </source>
</evidence>
<name>A0A914UMY8_9BILA</name>
<dbReference type="AlphaFoldDB" id="A0A914UMY8"/>
<dbReference type="WBParaSite" id="PSAMB.scaffold1125size35652.g11079.t1">
    <property type="protein sequence ID" value="PSAMB.scaffold1125size35652.g11079.t1"/>
    <property type="gene ID" value="PSAMB.scaffold1125size35652.g11079"/>
</dbReference>
<accession>A0A914UMY8</accession>
<feature type="chain" id="PRO_5037869529" evidence="2">
    <location>
        <begin position="20"/>
        <end position="114"/>
    </location>
</feature>
<evidence type="ECO:0000313" key="3">
    <source>
        <dbReference type="Proteomes" id="UP000887566"/>
    </source>
</evidence>
<reference evidence="4" key="1">
    <citation type="submission" date="2022-11" db="UniProtKB">
        <authorList>
            <consortium name="WormBaseParasite"/>
        </authorList>
    </citation>
    <scope>IDENTIFICATION</scope>
</reference>
<evidence type="ECO:0000256" key="1">
    <source>
        <dbReference type="SAM" id="MobiDB-lite"/>
    </source>
</evidence>
<keyword evidence="2" id="KW-0732">Signal</keyword>
<proteinExistence type="predicted"/>
<organism evidence="3 4">
    <name type="scientific">Plectus sambesii</name>
    <dbReference type="NCBI Taxonomy" id="2011161"/>
    <lineage>
        <taxon>Eukaryota</taxon>
        <taxon>Metazoa</taxon>
        <taxon>Ecdysozoa</taxon>
        <taxon>Nematoda</taxon>
        <taxon>Chromadorea</taxon>
        <taxon>Plectida</taxon>
        <taxon>Plectina</taxon>
        <taxon>Plectoidea</taxon>
        <taxon>Plectidae</taxon>
        <taxon>Plectus</taxon>
    </lineage>
</organism>
<protein>
    <submittedName>
        <fullName evidence="4">Uncharacterized protein</fullName>
    </submittedName>
</protein>